<evidence type="ECO:0000313" key="1">
    <source>
        <dbReference type="EMBL" id="AWG25610.1"/>
    </source>
</evidence>
<dbReference type="EMBL" id="CP020919">
    <property type="protein sequence ID" value="AWG25610.1"/>
    <property type="molecule type" value="Genomic_DNA"/>
</dbReference>
<reference evidence="1 2" key="1">
    <citation type="submission" date="2017-04" db="EMBL/GenBank/DDBJ databases">
        <title>Complete genome sequence of Flavobacterium kingsejong AJ004.</title>
        <authorList>
            <person name="Lee P.C."/>
        </authorList>
    </citation>
    <scope>NUCLEOTIDE SEQUENCE [LARGE SCALE GENOMIC DNA]</scope>
    <source>
        <strain evidence="1 2">AJ004</strain>
    </source>
</reference>
<dbReference type="OrthoDB" id="667380at2"/>
<evidence type="ECO:0000313" key="2">
    <source>
        <dbReference type="Proteomes" id="UP000244677"/>
    </source>
</evidence>
<accession>A0A2S1LPC3</accession>
<name>A0A2S1LPC3_9FLAO</name>
<evidence type="ECO:0008006" key="3">
    <source>
        <dbReference type="Google" id="ProtNLM"/>
    </source>
</evidence>
<protein>
    <recommendedName>
        <fullName evidence="3">Transcription elongation factor</fullName>
    </recommendedName>
</protein>
<dbReference type="KEGG" id="fki:FK004_10390"/>
<organism evidence="1 2">
    <name type="scientific">Flavobacterium kingsejongi</name>
    <dbReference type="NCBI Taxonomy" id="1678728"/>
    <lineage>
        <taxon>Bacteria</taxon>
        <taxon>Pseudomonadati</taxon>
        <taxon>Bacteroidota</taxon>
        <taxon>Flavobacteriia</taxon>
        <taxon>Flavobacteriales</taxon>
        <taxon>Flavobacteriaceae</taxon>
        <taxon>Flavobacterium</taxon>
    </lineage>
</organism>
<sequence>MTLKQKIYQYYQQQVQDKIDAFRDMISALTEDSKNDAKGSAGDKHETALSMMHLEQEKLNYKLAEILDQKAVLDKIDPEAASEIIVLGSLVQANGLLLFISIALPKITIEGKAVFAVSPKSPLASQMIGKAVGFSFAVNGTDYTIENVW</sequence>
<dbReference type="Proteomes" id="UP000244677">
    <property type="component" value="Chromosome"/>
</dbReference>
<dbReference type="RefSeq" id="WP_108737185.1">
    <property type="nucleotide sequence ID" value="NZ_CP020919.1"/>
</dbReference>
<dbReference type="AlphaFoldDB" id="A0A2S1LPC3"/>
<keyword evidence="2" id="KW-1185">Reference proteome</keyword>
<gene>
    <name evidence="1" type="ORF">FK004_10390</name>
</gene>
<proteinExistence type="predicted"/>